<dbReference type="InterPro" id="IPR036412">
    <property type="entry name" value="HAD-like_sf"/>
</dbReference>
<reference evidence="1 2" key="1">
    <citation type="submission" date="2024-01" db="EMBL/GenBank/DDBJ databases">
        <title>New evidence supports the origin of RcGTA from prophage.</title>
        <authorList>
            <person name="Xu Y."/>
            <person name="Liu B."/>
            <person name="Chen F."/>
        </authorList>
    </citation>
    <scope>NUCLEOTIDE SEQUENCE [LARGE SCALE GENOMIC DNA]</scope>
    <source>
        <strain evidence="1 2">CBW1107-2</strain>
    </source>
</reference>
<organism evidence="1 2">
    <name type="scientific">Neoaquamicrobium sediminum</name>
    <dbReference type="NCBI Taxonomy" id="1849104"/>
    <lineage>
        <taxon>Bacteria</taxon>
        <taxon>Pseudomonadati</taxon>
        <taxon>Pseudomonadota</taxon>
        <taxon>Alphaproteobacteria</taxon>
        <taxon>Hyphomicrobiales</taxon>
        <taxon>Phyllobacteriaceae</taxon>
        <taxon>Neoaquamicrobium</taxon>
    </lineage>
</organism>
<dbReference type="RefSeq" id="WP_368803014.1">
    <property type="nucleotide sequence ID" value="NZ_JAZHFV010000003.1"/>
</dbReference>
<evidence type="ECO:0008006" key="3">
    <source>
        <dbReference type="Google" id="ProtNLM"/>
    </source>
</evidence>
<gene>
    <name evidence="1" type="ORF">V1479_11530</name>
</gene>
<proteinExistence type="predicted"/>
<protein>
    <recommendedName>
        <fullName evidence="3">HAD family hydrolase</fullName>
    </recommendedName>
</protein>
<dbReference type="SUPFAM" id="SSF56784">
    <property type="entry name" value="HAD-like"/>
    <property type="match status" value="1"/>
</dbReference>
<dbReference type="Proteomes" id="UP001559025">
    <property type="component" value="Unassembled WGS sequence"/>
</dbReference>
<accession>A0ABV3WTD7</accession>
<keyword evidence="2" id="KW-1185">Reference proteome</keyword>
<evidence type="ECO:0000313" key="2">
    <source>
        <dbReference type="Proteomes" id="UP001559025"/>
    </source>
</evidence>
<evidence type="ECO:0000313" key="1">
    <source>
        <dbReference type="EMBL" id="MEX4007938.1"/>
    </source>
</evidence>
<comment type="caution">
    <text evidence="1">The sequence shown here is derived from an EMBL/GenBank/DDBJ whole genome shotgun (WGS) entry which is preliminary data.</text>
</comment>
<dbReference type="EMBL" id="JAZHFV010000003">
    <property type="protein sequence ID" value="MEX4007938.1"/>
    <property type="molecule type" value="Genomic_DNA"/>
</dbReference>
<sequence>MSSIDPETLRQIEELSHDDRPLLVLDVDDVLLEFIRPFPRYLSEQGYRLDMGSFRLTGNVFHLETGVAAEQRQVSELLGNFFDSQALWQTLTEGAADALDTISRDAEIVLLTAMPHRHRDVRRKHLDELGLPYPLLTTEMAKGPAILRLRGESERPVAFVDDMPHNLVSARQFVPDAHLFHLMADNSLRALLPPVTDDILVVEDWPEAGGRIADALGL</sequence>
<name>A0ABV3WTD7_9HYPH</name>